<sequence length="166" mass="19935">MKDQLFDKFFGLYISYLPVLTRIVDLTDGPILELGMGFSTMILDMMCCLTKRPLVSYENDRKWYEKSLVYASDFHQILLAEDWDKIDIDSTHWSVAFIDHRPALRRRVEAKRLKDNADYVILHDSEPEINKFYRYTDIYPLFKYRYDYTRCKPYTVVLSNFKKLNL</sequence>
<evidence type="ECO:0000313" key="1">
    <source>
        <dbReference type="EMBL" id="KKT67711.1"/>
    </source>
</evidence>
<name>A0A0G1J7V8_9BACT</name>
<dbReference type="AlphaFoldDB" id="A0A0G1J7V8"/>
<protein>
    <recommendedName>
        <fullName evidence="3">Class I SAM-dependent methyltransferase</fullName>
    </recommendedName>
</protein>
<accession>A0A0G1J7V8</accession>
<dbReference type="EMBL" id="LCIZ01000004">
    <property type="protein sequence ID" value="KKT67711.1"/>
    <property type="molecule type" value="Genomic_DNA"/>
</dbReference>
<comment type="caution">
    <text evidence="1">The sequence shown here is derived from an EMBL/GenBank/DDBJ whole genome shotgun (WGS) entry which is preliminary data.</text>
</comment>
<evidence type="ECO:0000313" key="2">
    <source>
        <dbReference type="Proteomes" id="UP000033901"/>
    </source>
</evidence>
<dbReference type="Proteomes" id="UP000033901">
    <property type="component" value="Unassembled WGS sequence"/>
</dbReference>
<organism evidence="1 2">
    <name type="scientific">Candidatus Curtissbacteria bacterium GW2011_GWC1_44_33</name>
    <dbReference type="NCBI Taxonomy" id="1618413"/>
    <lineage>
        <taxon>Bacteria</taxon>
        <taxon>Candidatus Curtissiibacteriota</taxon>
    </lineage>
</organism>
<proteinExistence type="predicted"/>
<reference evidence="1 2" key="1">
    <citation type="journal article" date="2015" name="Nature">
        <title>rRNA introns, odd ribosomes, and small enigmatic genomes across a large radiation of phyla.</title>
        <authorList>
            <person name="Brown C.T."/>
            <person name="Hug L.A."/>
            <person name="Thomas B.C."/>
            <person name="Sharon I."/>
            <person name="Castelle C.J."/>
            <person name="Singh A."/>
            <person name="Wilkins M.J."/>
            <person name="Williams K.H."/>
            <person name="Banfield J.F."/>
        </authorList>
    </citation>
    <scope>NUCLEOTIDE SEQUENCE [LARGE SCALE GENOMIC DNA]</scope>
</reference>
<gene>
    <name evidence="1" type="ORF">UW61_C0004G0002</name>
</gene>
<evidence type="ECO:0008006" key="3">
    <source>
        <dbReference type="Google" id="ProtNLM"/>
    </source>
</evidence>